<feature type="domain" description="Metallo-beta-lactamase" evidence="1">
    <location>
        <begin position="13"/>
        <end position="193"/>
    </location>
</feature>
<dbReference type="InterPro" id="IPR036866">
    <property type="entry name" value="RibonucZ/Hydroxyglut_hydro"/>
</dbReference>
<dbReference type="PANTHER" id="PTHR47619">
    <property type="entry name" value="METALLO-HYDROLASE YYCJ-RELATED"/>
    <property type="match status" value="1"/>
</dbReference>
<evidence type="ECO:0000259" key="1">
    <source>
        <dbReference type="SMART" id="SM00849"/>
    </source>
</evidence>
<comment type="caution">
    <text evidence="2">The sequence shown here is derived from an EMBL/GenBank/DDBJ whole genome shotgun (WGS) entry which is preliminary data.</text>
</comment>
<dbReference type="STRING" id="1304284.L21TH_1766"/>
<dbReference type="PATRIC" id="fig|1304284.3.peg.1733"/>
<evidence type="ECO:0000313" key="2">
    <source>
        <dbReference type="EMBL" id="EOD00190.1"/>
    </source>
</evidence>
<dbReference type="InterPro" id="IPR052533">
    <property type="entry name" value="WalJ/YycJ-like"/>
</dbReference>
<dbReference type="Proteomes" id="UP000013378">
    <property type="component" value="Unassembled WGS sequence"/>
</dbReference>
<evidence type="ECO:0000313" key="3">
    <source>
        <dbReference type="Proteomes" id="UP000013378"/>
    </source>
</evidence>
<dbReference type="GO" id="GO:0016787">
    <property type="term" value="F:hydrolase activity"/>
    <property type="evidence" value="ECO:0007669"/>
    <property type="project" value="UniProtKB-KW"/>
</dbReference>
<dbReference type="Pfam" id="PF12706">
    <property type="entry name" value="Lactamase_B_2"/>
    <property type="match status" value="1"/>
</dbReference>
<dbReference type="InterPro" id="IPR001279">
    <property type="entry name" value="Metallo-B-lactamas"/>
</dbReference>
<dbReference type="Gene3D" id="3.60.15.10">
    <property type="entry name" value="Ribonuclease Z/Hydroxyacylglutathione hydrolase-like"/>
    <property type="match status" value="1"/>
</dbReference>
<dbReference type="SMART" id="SM00849">
    <property type="entry name" value="Lactamase_B"/>
    <property type="match status" value="1"/>
</dbReference>
<organism evidence="2 3">
    <name type="scientific">Caldisalinibacter kiritimatiensis</name>
    <dbReference type="NCBI Taxonomy" id="1304284"/>
    <lineage>
        <taxon>Bacteria</taxon>
        <taxon>Bacillati</taxon>
        <taxon>Bacillota</taxon>
        <taxon>Tissierellia</taxon>
        <taxon>Tissierellales</taxon>
        <taxon>Thermohalobacteraceae</taxon>
        <taxon>Caldisalinibacter</taxon>
    </lineage>
</organism>
<dbReference type="AlphaFoldDB" id="R1CD18"/>
<reference evidence="2 3" key="1">
    <citation type="journal article" date="2015" name="Geomicrobiol. J.">
        <title>Caldisalinibacter kiritimatiensis gen. nov., sp. nov., a moderately thermohalophilic thiosulfate-reducing bacterium from a hypersaline microbial mat.</title>
        <authorList>
            <person name="Ben Hania W."/>
            <person name="Joseph M."/>
            <person name="Fiebig A."/>
            <person name="Bunk B."/>
            <person name="Klenk H.-P."/>
            <person name="Fardeau M.-L."/>
            <person name="Spring S."/>
        </authorList>
    </citation>
    <scope>NUCLEOTIDE SEQUENCE [LARGE SCALE GENOMIC DNA]</scope>
    <source>
        <strain evidence="2 3">L21-TH-D2</strain>
    </source>
</reference>
<accession>R1CD18</accession>
<name>R1CD18_9FIRM</name>
<dbReference type="PANTHER" id="PTHR47619:SF1">
    <property type="entry name" value="EXODEOXYRIBONUCLEASE WALJ"/>
    <property type="match status" value="1"/>
</dbReference>
<dbReference type="eggNOG" id="COG1235">
    <property type="taxonomic scope" value="Bacteria"/>
</dbReference>
<dbReference type="EMBL" id="ARZA01000202">
    <property type="protein sequence ID" value="EOD00190.1"/>
    <property type="molecule type" value="Genomic_DNA"/>
</dbReference>
<proteinExistence type="predicted"/>
<dbReference type="SUPFAM" id="SSF56281">
    <property type="entry name" value="Metallo-hydrolase/oxidoreductase"/>
    <property type="match status" value="1"/>
</dbReference>
<gene>
    <name evidence="2" type="ORF">L21TH_1766</name>
</gene>
<protein>
    <submittedName>
        <fullName evidence="2">Zn-dependent hydrolase (Beta-lactamase superfamily)</fullName>
    </submittedName>
</protein>
<sequence>MGLRFCSLASGSSGNCQYIETDKVRILIDAGLSGKKIENALATIDVDPSTIDCILVTHEHRDHTKGVGVLSRRYNLPIYANLDTWEAMSKIIGEISKNNINTFKTNIDFELGDLGILPFKISHDAKDPVAYNFYYKNTKLSLVTDTGCIDEDIKINIKNSDLLMIESNHDEEMLKMGKYPWFLKKRILGESGHLSNKTAGEILCEVLSGNMEKVLLAHLSKENNFPELAYQTVANIIQEAGIRLNKDVVLDMTYRDRPSKIYCFD</sequence>
<keyword evidence="3" id="KW-1185">Reference proteome</keyword>
<dbReference type="RefSeq" id="WP_006314403.1">
    <property type="nucleotide sequence ID" value="NZ_ARZA01000202.1"/>
</dbReference>
<dbReference type="OrthoDB" id="9781189at2"/>
<keyword evidence="2" id="KW-0378">Hydrolase</keyword>